<gene>
    <name evidence="1" type="ORF">X975_12872</name>
</gene>
<feature type="non-terminal residue" evidence="1">
    <location>
        <position position="36"/>
    </location>
</feature>
<name>A0A087V0G4_STEMI</name>
<reference evidence="1 2" key="1">
    <citation type="submission" date="2013-11" db="EMBL/GenBank/DDBJ databases">
        <title>Genome sequencing of Stegodyphus mimosarum.</title>
        <authorList>
            <person name="Bechsgaard J."/>
        </authorList>
    </citation>
    <scope>NUCLEOTIDE SEQUENCE [LARGE SCALE GENOMIC DNA]</scope>
</reference>
<dbReference type="AlphaFoldDB" id="A0A087V0G4"/>
<accession>A0A087V0G4</accession>
<evidence type="ECO:0000313" key="2">
    <source>
        <dbReference type="Proteomes" id="UP000054359"/>
    </source>
</evidence>
<organism evidence="1 2">
    <name type="scientific">Stegodyphus mimosarum</name>
    <name type="common">African social velvet spider</name>
    <dbReference type="NCBI Taxonomy" id="407821"/>
    <lineage>
        <taxon>Eukaryota</taxon>
        <taxon>Metazoa</taxon>
        <taxon>Ecdysozoa</taxon>
        <taxon>Arthropoda</taxon>
        <taxon>Chelicerata</taxon>
        <taxon>Arachnida</taxon>
        <taxon>Araneae</taxon>
        <taxon>Araneomorphae</taxon>
        <taxon>Entelegynae</taxon>
        <taxon>Eresoidea</taxon>
        <taxon>Eresidae</taxon>
        <taxon>Stegodyphus</taxon>
    </lineage>
</organism>
<sequence length="36" mass="4332">QRVLMQKPGVYGRFCAVWQDNFKLTLIHFVMHDSCY</sequence>
<feature type="non-terminal residue" evidence="1">
    <location>
        <position position="1"/>
    </location>
</feature>
<dbReference type="Proteomes" id="UP000054359">
    <property type="component" value="Unassembled WGS sequence"/>
</dbReference>
<keyword evidence="2" id="KW-1185">Reference proteome</keyword>
<protein>
    <submittedName>
        <fullName evidence="1">Uncharacterized protein</fullName>
    </submittedName>
</protein>
<evidence type="ECO:0000313" key="1">
    <source>
        <dbReference type="EMBL" id="KFM83103.1"/>
    </source>
</evidence>
<proteinExistence type="predicted"/>
<dbReference type="EMBL" id="KK122592">
    <property type="protein sequence ID" value="KFM83103.1"/>
    <property type="molecule type" value="Genomic_DNA"/>
</dbReference>